<keyword evidence="1" id="KW-0472">Membrane</keyword>
<gene>
    <name evidence="2" type="ORF">ASPZODRAFT_128053</name>
</gene>
<keyword evidence="1" id="KW-1133">Transmembrane helix</keyword>
<keyword evidence="3" id="KW-1185">Reference proteome</keyword>
<proteinExistence type="predicted"/>
<evidence type="ECO:0000256" key="1">
    <source>
        <dbReference type="SAM" id="Phobius"/>
    </source>
</evidence>
<evidence type="ECO:0000313" key="2">
    <source>
        <dbReference type="EMBL" id="OJJ49566.1"/>
    </source>
</evidence>
<dbReference type="AlphaFoldDB" id="A0A1L9SR23"/>
<dbReference type="VEuPathDB" id="FungiDB:ASPZODRAFT_128053"/>
<sequence length="70" mass="7743">MNAQGISLLSSVVYFLSLGIYYLWAVPGILVNDSRKQVQALSVLQTKKFASRVLAGSWMMTKTFSVGQSR</sequence>
<protein>
    <submittedName>
        <fullName evidence="2">Uncharacterized protein</fullName>
    </submittedName>
</protein>
<dbReference type="Proteomes" id="UP000184188">
    <property type="component" value="Unassembled WGS sequence"/>
</dbReference>
<feature type="transmembrane region" description="Helical" evidence="1">
    <location>
        <begin position="12"/>
        <end position="31"/>
    </location>
</feature>
<dbReference type="RefSeq" id="XP_022584076.1">
    <property type="nucleotide sequence ID" value="XM_022721910.1"/>
</dbReference>
<keyword evidence="1" id="KW-0812">Transmembrane</keyword>
<name>A0A1L9SR23_9EURO</name>
<evidence type="ECO:0000313" key="3">
    <source>
        <dbReference type="Proteomes" id="UP000184188"/>
    </source>
</evidence>
<reference evidence="3" key="1">
    <citation type="journal article" date="2017" name="Genome Biol.">
        <title>Comparative genomics reveals high biological diversity and specific adaptations in the industrially and medically important fungal genus Aspergillus.</title>
        <authorList>
            <person name="de Vries R.P."/>
            <person name="Riley R."/>
            <person name="Wiebenga A."/>
            <person name="Aguilar-Osorio G."/>
            <person name="Amillis S."/>
            <person name="Uchima C.A."/>
            <person name="Anderluh G."/>
            <person name="Asadollahi M."/>
            <person name="Askin M."/>
            <person name="Barry K."/>
            <person name="Battaglia E."/>
            <person name="Bayram O."/>
            <person name="Benocci T."/>
            <person name="Braus-Stromeyer S.A."/>
            <person name="Caldana C."/>
            <person name="Canovas D."/>
            <person name="Cerqueira G.C."/>
            <person name="Chen F."/>
            <person name="Chen W."/>
            <person name="Choi C."/>
            <person name="Clum A."/>
            <person name="Dos Santos R.A."/>
            <person name="Damasio A.R."/>
            <person name="Diallinas G."/>
            <person name="Emri T."/>
            <person name="Fekete E."/>
            <person name="Flipphi M."/>
            <person name="Freyberg S."/>
            <person name="Gallo A."/>
            <person name="Gournas C."/>
            <person name="Habgood R."/>
            <person name="Hainaut M."/>
            <person name="Harispe M.L."/>
            <person name="Henrissat B."/>
            <person name="Hilden K.S."/>
            <person name="Hope R."/>
            <person name="Hossain A."/>
            <person name="Karabika E."/>
            <person name="Karaffa L."/>
            <person name="Karanyi Z."/>
            <person name="Krasevec N."/>
            <person name="Kuo A."/>
            <person name="Kusch H."/>
            <person name="LaButti K."/>
            <person name="Lagendijk E.L."/>
            <person name="Lapidus A."/>
            <person name="Levasseur A."/>
            <person name="Lindquist E."/>
            <person name="Lipzen A."/>
            <person name="Logrieco A.F."/>
            <person name="MacCabe A."/>
            <person name="Maekelae M.R."/>
            <person name="Malavazi I."/>
            <person name="Melin P."/>
            <person name="Meyer V."/>
            <person name="Mielnichuk N."/>
            <person name="Miskei M."/>
            <person name="Molnar A.P."/>
            <person name="Mule G."/>
            <person name="Ngan C.Y."/>
            <person name="Orejas M."/>
            <person name="Orosz E."/>
            <person name="Ouedraogo J.P."/>
            <person name="Overkamp K.M."/>
            <person name="Park H.-S."/>
            <person name="Perrone G."/>
            <person name="Piumi F."/>
            <person name="Punt P.J."/>
            <person name="Ram A.F."/>
            <person name="Ramon A."/>
            <person name="Rauscher S."/>
            <person name="Record E."/>
            <person name="Riano-Pachon D.M."/>
            <person name="Robert V."/>
            <person name="Roehrig J."/>
            <person name="Ruller R."/>
            <person name="Salamov A."/>
            <person name="Salih N.S."/>
            <person name="Samson R.A."/>
            <person name="Sandor E."/>
            <person name="Sanguinetti M."/>
            <person name="Schuetze T."/>
            <person name="Sepcic K."/>
            <person name="Shelest E."/>
            <person name="Sherlock G."/>
            <person name="Sophianopoulou V."/>
            <person name="Squina F.M."/>
            <person name="Sun H."/>
            <person name="Susca A."/>
            <person name="Todd R.B."/>
            <person name="Tsang A."/>
            <person name="Unkles S.E."/>
            <person name="van de Wiele N."/>
            <person name="van Rossen-Uffink D."/>
            <person name="Oliveira J.V."/>
            <person name="Vesth T.C."/>
            <person name="Visser J."/>
            <person name="Yu J.-H."/>
            <person name="Zhou M."/>
            <person name="Andersen M.R."/>
            <person name="Archer D.B."/>
            <person name="Baker S.E."/>
            <person name="Benoit I."/>
            <person name="Brakhage A.A."/>
            <person name="Braus G.H."/>
            <person name="Fischer R."/>
            <person name="Frisvad J.C."/>
            <person name="Goldman G.H."/>
            <person name="Houbraken J."/>
            <person name="Oakley B."/>
            <person name="Pocsi I."/>
            <person name="Scazzocchio C."/>
            <person name="Seiboth B."/>
            <person name="vanKuyk P.A."/>
            <person name="Wortman J."/>
            <person name="Dyer P.S."/>
            <person name="Grigoriev I.V."/>
        </authorList>
    </citation>
    <scope>NUCLEOTIDE SEQUENCE [LARGE SCALE GENOMIC DNA]</scope>
    <source>
        <strain evidence="3">CBS 506.65</strain>
    </source>
</reference>
<organism evidence="2 3">
    <name type="scientific">Penicilliopsis zonata CBS 506.65</name>
    <dbReference type="NCBI Taxonomy" id="1073090"/>
    <lineage>
        <taxon>Eukaryota</taxon>
        <taxon>Fungi</taxon>
        <taxon>Dikarya</taxon>
        <taxon>Ascomycota</taxon>
        <taxon>Pezizomycotina</taxon>
        <taxon>Eurotiomycetes</taxon>
        <taxon>Eurotiomycetidae</taxon>
        <taxon>Eurotiales</taxon>
        <taxon>Aspergillaceae</taxon>
        <taxon>Penicilliopsis</taxon>
    </lineage>
</organism>
<accession>A0A1L9SR23</accession>
<dbReference type="GeneID" id="34608375"/>
<dbReference type="EMBL" id="KV878337">
    <property type="protein sequence ID" value="OJJ49566.1"/>
    <property type="molecule type" value="Genomic_DNA"/>
</dbReference>